<accession>A0A9X0D882</accession>
<keyword evidence="4" id="KW-1185">Reference proteome</keyword>
<feature type="compositionally biased region" description="Basic and acidic residues" evidence="1">
    <location>
        <begin position="126"/>
        <end position="154"/>
    </location>
</feature>
<comment type="caution">
    <text evidence="3">The sequence shown here is derived from an EMBL/GenBank/DDBJ whole genome shotgun (WGS) entry which is preliminary data.</text>
</comment>
<evidence type="ECO:0000256" key="1">
    <source>
        <dbReference type="SAM" id="MobiDB-lite"/>
    </source>
</evidence>
<dbReference type="PANTHER" id="PTHR24416:SF611">
    <property type="entry name" value="TYROSINE-PROTEIN KINASE TRANSMEMBRANE RECEPTOR ROR"/>
    <property type="match status" value="1"/>
</dbReference>
<proteinExistence type="predicted"/>
<feature type="region of interest" description="Disordered" evidence="1">
    <location>
        <begin position="58"/>
        <end position="98"/>
    </location>
</feature>
<dbReference type="InterPro" id="IPR001245">
    <property type="entry name" value="Ser-Thr/Tyr_kinase_cat_dom"/>
</dbReference>
<dbReference type="AlphaFoldDB" id="A0A9X0D882"/>
<dbReference type="GO" id="GO:0004714">
    <property type="term" value="F:transmembrane receptor protein tyrosine kinase activity"/>
    <property type="evidence" value="ECO:0007669"/>
    <property type="project" value="TreeGrafter"/>
</dbReference>
<dbReference type="InterPro" id="IPR050122">
    <property type="entry name" value="RTK"/>
</dbReference>
<evidence type="ECO:0000313" key="3">
    <source>
        <dbReference type="EMBL" id="KAJ7388514.1"/>
    </source>
</evidence>
<feature type="region of interest" description="Disordered" evidence="1">
    <location>
        <begin position="110"/>
        <end position="177"/>
    </location>
</feature>
<dbReference type="Gene3D" id="1.10.510.10">
    <property type="entry name" value="Transferase(Phosphotransferase) domain 1"/>
    <property type="match status" value="1"/>
</dbReference>
<organism evidence="3 4">
    <name type="scientific">Desmophyllum pertusum</name>
    <dbReference type="NCBI Taxonomy" id="174260"/>
    <lineage>
        <taxon>Eukaryota</taxon>
        <taxon>Metazoa</taxon>
        <taxon>Cnidaria</taxon>
        <taxon>Anthozoa</taxon>
        <taxon>Hexacorallia</taxon>
        <taxon>Scleractinia</taxon>
        <taxon>Caryophylliina</taxon>
        <taxon>Caryophylliidae</taxon>
        <taxon>Desmophyllum</taxon>
    </lineage>
</organism>
<dbReference type="Pfam" id="PF07714">
    <property type="entry name" value="PK_Tyr_Ser-Thr"/>
    <property type="match status" value="1"/>
</dbReference>
<dbReference type="GO" id="GO:0043235">
    <property type="term" value="C:receptor complex"/>
    <property type="evidence" value="ECO:0007669"/>
    <property type="project" value="TreeGrafter"/>
</dbReference>
<dbReference type="GO" id="GO:0007169">
    <property type="term" value="P:cell surface receptor protein tyrosine kinase signaling pathway"/>
    <property type="evidence" value="ECO:0007669"/>
    <property type="project" value="TreeGrafter"/>
</dbReference>
<dbReference type="Proteomes" id="UP001163046">
    <property type="component" value="Unassembled WGS sequence"/>
</dbReference>
<name>A0A9X0D882_9CNID</name>
<dbReference type="EMBL" id="MU825463">
    <property type="protein sequence ID" value="KAJ7388514.1"/>
    <property type="molecule type" value="Genomic_DNA"/>
</dbReference>
<evidence type="ECO:0000313" key="4">
    <source>
        <dbReference type="Proteomes" id="UP001163046"/>
    </source>
</evidence>
<dbReference type="OrthoDB" id="6071166at2759"/>
<feature type="compositionally biased region" description="Acidic residues" evidence="1">
    <location>
        <begin position="58"/>
        <end position="74"/>
    </location>
</feature>
<dbReference type="GO" id="GO:0005886">
    <property type="term" value="C:plasma membrane"/>
    <property type="evidence" value="ECO:0007669"/>
    <property type="project" value="TreeGrafter"/>
</dbReference>
<protein>
    <recommendedName>
        <fullName evidence="2">Serine-threonine/tyrosine-protein kinase catalytic domain-containing protein</fullName>
    </recommendedName>
</protein>
<gene>
    <name evidence="3" type="ORF">OS493_037134</name>
</gene>
<evidence type="ECO:0000259" key="2">
    <source>
        <dbReference type="Pfam" id="PF07714"/>
    </source>
</evidence>
<sequence>MEKPMDCPDEMYEIMCHSWMHSNEDRPSFTDVVARLDKLLEDRTTETGEGYLDLEHAEDEPNIEDPIFDDEYLDPGESLLLPPSSPTSVNEKNAPLPPLPVEEIELETFVENPEEEEKQRFVLQDPPKERRVLRMDSELEKARKDKLEREKSRESVGQANDDEFISEKEQLRSDDEDKDICERNSGVLNIHRITSTDRSTNYWWYLTRKWLLW</sequence>
<reference evidence="3" key="1">
    <citation type="submission" date="2023-01" db="EMBL/GenBank/DDBJ databases">
        <title>Genome assembly of the deep-sea coral Lophelia pertusa.</title>
        <authorList>
            <person name="Herrera S."/>
            <person name="Cordes E."/>
        </authorList>
    </citation>
    <scope>NUCLEOTIDE SEQUENCE</scope>
    <source>
        <strain evidence="3">USNM1676648</strain>
        <tissue evidence="3">Polyp</tissue>
    </source>
</reference>
<feature type="domain" description="Serine-threonine/tyrosine-protein kinase catalytic" evidence="2">
    <location>
        <begin position="1"/>
        <end position="36"/>
    </location>
</feature>
<dbReference type="PANTHER" id="PTHR24416">
    <property type="entry name" value="TYROSINE-PROTEIN KINASE RECEPTOR"/>
    <property type="match status" value="1"/>
</dbReference>
<feature type="compositionally biased region" description="Basic and acidic residues" evidence="1">
    <location>
        <begin position="165"/>
        <end position="175"/>
    </location>
</feature>